<organism evidence="1 2">
    <name type="scientific">Mycolicibacterium cosmeticum</name>
    <dbReference type="NCBI Taxonomy" id="258533"/>
    <lineage>
        <taxon>Bacteria</taxon>
        <taxon>Bacillati</taxon>
        <taxon>Actinomycetota</taxon>
        <taxon>Actinomycetes</taxon>
        <taxon>Mycobacteriales</taxon>
        <taxon>Mycobacteriaceae</taxon>
        <taxon>Mycolicibacterium</taxon>
    </lineage>
</organism>
<reference evidence="1" key="1">
    <citation type="submission" date="2014-03" db="EMBL/GenBank/DDBJ databases">
        <title>Draft Genome Sequence of Mycobacterium cosmeticum DSM 44829.</title>
        <authorList>
            <person name="Croce O."/>
            <person name="Robert C."/>
            <person name="Raoult D."/>
            <person name="Drancourt M."/>
        </authorList>
    </citation>
    <scope>NUCLEOTIDE SEQUENCE [LARGE SCALE GENOMIC DNA]</scope>
    <source>
        <strain evidence="1">DSM 44829</strain>
    </source>
</reference>
<reference evidence="1" key="2">
    <citation type="submission" date="2014-03" db="EMBL/GenBank/DDBJ databases">
        <authorList>
            <person name="Urmite Genomes"/>
        </authorList>
    </citation>
    <scope>NUCLEOTIDE SEQUENCE</scope>
    <source>
        <strain evidence="1">DSM 44829</strain>
    </source>
</reference>
<proteinExistence type="predicted"/>
<comment type="caution">
    <text evidence="1">The sequence shown here is derived from an EMBL/GenBank/DDBJ whole genome shotgun (WGS) entry which is preliminary data.</text>
</comment>
<keyword evidence="2" id="KW-1185">Reference proteome</keyword>
<evidence type="ECO:0000313" key="2">
    <source>
        <dbReference type="Proteomes" id="UP000028870"/>
    </source>
</evidence>
<accession>W9BKQ4</accession>
<sequence length="68" mass="7392">MITDIASTIQCRGVFSRCCHSNTEIPNDAPSDTTTVPTITAAATTARVMISMMMKIRHSEAMPAMMRS</sequence>
<protein>
    <submittedName>
        <fullName evidence="1">Uncharacterized protein</fullName>
    </submittedName>
</protein>
<evidence type="ECO:0000313" key="1">
    <source>
        <dbReference type="EMBL" id="CDO08305.1"/>
    </source>
</evidence>
<dbReference type="AlphaFoldDB" id="W9BKQ4"/>
<gene>
    <name evidence="1" type="ORF">BN977_03124</name>
</gene>
<name>W9BKQ4_MYCCO</name>
<dbReference type="EMBL" id="CCBB010000001">
    <property type="protein sequence ID" value="CDO08305.1"/>
    <property type="molecule type" value="Genomic_DNA"/>
</dbReference>
<dbReference type="Proteomes" id="UP000028870">
    <property type="component" value="Unassembled WGS sequence"/>
</dbReference>